<dbReference type="AlphaFoldDB" id="A0A8C4X1C3"/>
<evidence type="ECO:0000256" key="8">
    <source>
        <dbReference type="ARBA" id="ARBA00023242"/>
    </source>
</evidence>
<keyword evidence="6 13" id="KW-0802">TPR repeat</keyword>
<feature type="repeat" description="TPR" evidence="13">
    <location>
        <begin position="572"/>
        <end position="605"/>
    </location>
</feature>
<evidence type="ECO:0000256" key="13">
    <source>
        <dbReference type="PROSITE-ProRule" id="PRU00339"/>
    </source>
</evidence>
<dbReference type="PROSITE" id="PS50005">
    <property type="entry name" value="TPR"/>
    <property type="match status" value="2"/>
</dbReference>
<evidence type="ECO:0000256" key="10">
    <source>
        <dbReference type="ARBA" id="ARBA00066258"/>
    </source>
</evidence>
<dbReference type="Gene3D" id="1.25.40.10">
    <property type="entry name" value="Tetratricopeptide repeat domain"/>
    <property type="match status" value="1"/>
</dbReference>
<feature type="region of interest" description="Disordered" evidence="14">
    <location>
        <begin position="89"/>
        <end position="108"/>
    </location>
</feature>
<dbReference type="Pfam" id="PF13181">
    <property type="entry name" value="TPR_8"/>
    <property type="match status" value="1"/>
</dbReference>
<reference evidence="15" key="2">
    <citation type="submission" date="2025-09" db="UniProtKB">
        <authorList>
            <consortium name="Ensembl"/>
        </authorList>
    </citation>
    <scope>IDENTIFICATION</scope>
</reference>
<reference evidence="15" key="1">
    <citation type="submission" date="2025-08" db="UniProtKB">
        <authorList>
            <consortium name="Ensembl"/>
        </authorList>
    </citation>
    <scope>IDENTIFICATION</scope>
</reference>
<keyword evidence="16" id="KW-1185">Reference proteome</keyword>
<evidence type="ECO:0000256" key="14">
    <source>
        <dbReference type="SAM" id="MobiDB-lite"/>
    </source>
</evidence>
<comment type="subunit">
    <text evidence="10">Component of the multisubunit TRAPP (transport protein particle) complex, which includes at least TRAPPC2, TRAPPC2L, TRAPPC3, TRAPPC3L, TRAPPC4, TRAPPC5, TRAPPC8, TRAPPC9, TRAPPC10, TRAPPC11 and TRAPPC12. Interacts with CENPE.</text>
</comment>
<accession>A0A8C4X1C3</accession>
<evidence type="ECO:0000256" key="6">
    <source>
        <dbReference type="ARBA" id="ARBA00022803"/>
    </source>
</evidence>
<dbReference type="Ensembl" id="ENSEBUT00000026058.1">
    <property type="protein sequence ID" value="ENSEBUP00000025482.1"/>
    <property type="gene ID" value="ENSEBUG00000015710.1"/>
</dbReference>
<dbReference type="GO" id="GO:0030008">
    <property type="term" value="C:TRAPP complex"/>
    <property type="evidence" value="ECO:0007669"/>
    <property type="project" value="TreeGrafter"/>
</dbReference>
<evidence type="ECO:0000256" key="4">
    <source>
        <dbReference type="ARBA" id="ARBA00022553"/>
    </source>
</evidence>
<dbReference type="GO" id="GO:0005794">
    <property type="term" value="C:Golgi apparatus"/>
    <property type="evidence" value="ECO:0007669"/>
    <property type="project" value="TreeGrafter"/>
</dbReference>
<dbReference type="SUPFAM" id="SSF48452">
    <property type="entry name" value="TPR-like"/>
    <property type="match status" value="1"/>
</dbReference>
<keyword evidence="4" id="KW-0597">Phosphoprotein</keyword>
<dbReference type="GO" id="GO:0005634">
    <property type="term" value="C:nucleus"/>
    <property type="evidence" value="ECO:0007669"/>
    <property type="project" value="UniProtKB-SubCell"/>
</dbReference>
<feature type="repeat" description="TPR" evidence="13">
    <location>
        <begin position="648"/>
        <end position="681"/>
    </location>
</feature>
<comment type="function">
    <text evidence="9">Component of the TRAPP complex, which is involved in endoplasmic reticulum to Golgi apparatus trafficking at a very early stage. Also plays a role in chromosome congression, kinetochore assembly and stability and controls the recruitment of CENPE to the kinetochores.</text>
</comment>
<organism evidence="15 16">
    <name type="scientific">Eptatretus burgeri</name>
    <name type="common">Inshore hagfish</name>
    <dbReference type="NCBI Taxonomy" id="7764"/>
    <lineage>
        <taxon>Eukaryota</taxon>
        <taxon>Metazoa</taxon>
        <taxon>Chordata</taxon>
        <taxon>Craniata</taxon>
        <taxon>Vertebrata</taxon>
        <taxon>Cyclostomata</taxon>
        <taxon>Myxini</taxon>
        <taxon>Myxiniformes</taxon>
        <taxon>Myxinidae</taxon>
        <taxon>Eptatretinae</taxon>
        <taxon>Eptatretus</taxon>
    </lineage>
</organism>
<dbReference type="OMA" id="MSNITQE"/>
<dbReference type="SMART" id="SM00028">
    <property type="entry name" value="TPR"/>
    <property type="match status" value="4"/>
</dbReference>
<protein>
    <recommendedName>
        <fullName evidence="11">Trafficking protein particle complex subunit 12</fullName>
    </recommendedName>
    <alternativeName>
        <fullName evidence="12">Tetratricopeptide repeat protein 15</fullName>
    </alternativeName>
</protein>
<evidence type="ECO:0000313" key="16">
    <source>
        <dbReference type="Proteomes" id="UP000694388"/>
    </source>
</evidence>
<keyword evidence="3" id="KW-0813">Transport</keyword>
<evidence type="ECO:0000256" key="1">
    <source>
        <dbReference type="ARBA" id="ARBA00004123"/>
    </source>
</evidence>
<name>A0A8C4X1C3_EPTBU</name>
<keyword evidence="8" id="KW-0539">Nucleus</keyword>
<dbReference type="InterPro" id="IPR019734">
    <property type="entry name" value="TPR_rpt"/>
</dbReference>
<evidence type="ECO:0000256" key="11">
    <source>
        <dbReference type="ARBA" id="ARBA00074587"/>
    </source>
</evidence>
<dbReference type="GO" id="GO:0016192">
    <property type="term" value="P:vesicle-mediated transport"/>
    <property type="evidence" value="ECO:0007669"/>
    <property type="project" value="UniProtKB-KW"/>
</dbReference>
<dbReference type="InterPro" id="IPR011990">
    <property type="entry name" value="TPR-like_helical_dom_sf"/>
</dbReference>
<sequence length="763" mass="83468">MEQLLDCDSFADVTSPVGGTEGAHQEVPVCATETVVLNNPDLVVQEVTVDLDDADNVSCEPMMESVLISDSPNNSEDEVTLNPSEITGAELQPTCTPTDVAQPEADDGSLKEHLADSLKVLDEQEADVSPKLEGIEPAESGSQLDVRVESVGGDFTDVSTTVGIPGSLGEELKNREDPLPICTIFNKGAKGKMAGPRKEDGFQSQMIKSPSCSASLEVQSISSPIHPSPSLSKFFAEDSSAPATGADFFDSFTSTSFSSVSNSNVRGGPSKEHGPRAGDIAVPLQATFSFGCTVADDPSLSLDNPDSPKPVAVFGGVDNLFATVLNSNDYDRRHDSWLPSEDTRRLLIAIATKSFGSVFVEKERLAMPGLKADVPQVNAVKALVSQFFAEHEVAKMQTLTASSVEQSISGLRQLIATDNWTAAVELVGRMLSAHGQGYNKCGHPTSHTSDSLQLWFVRLALLVKLHLYSDAESEFEPFGNLDFPDLYYEYYPEMYPGRQGSMVPFAMRLLHAELPQHQGRSHDSLNRLHHLQNVCRQILSNLENGLAEDGSMKNISSESHKASIVLWKSRLARVLHSLGNCLLLLKDYCLAVDMFEAVIDLQPDLELPILSGIGRILLQVGDISAAEEYFARVERVSQQQEDGLEYKITMLVNRAFLHLAKNNFQEAYKWFMEVLKCDPSNAVASNNCAVCLLYLGKLKEALTHLESFRQREPAMYQHESVLFNLSTMYELESSRSLAKKEALLLSVSRCAGDNFNAQCLKMQ</sequence>
<evidence type="ECO:0000256" key="2">
    <source>
        <dbReference type="ARBA" id="ARBA00004399"/>
    </source>
</evidence>
<dbReference type="PANTHER" id="PTHR21581:SF6">
    <property type="entry name" value="TRAFFICKING PROTEIN PARTICLE COMPLEX SUBUNIT 12"/>
    <property type="match status" value="1"/>
</dbReference>
<dbReference type="GeneTree" id="ENSGT00390000002448"/>
<evidence type="ECO:0000256" key="7">
    <source>
        <dbReference type="ARBA" id="ARBA00022892"/>
    </source>
</evidence>
<proteinExistence type="predicted"/>
<keyword evidence="7" id="KW-0931">ER-Golgi transport</keyword>
<dbReference type="GO" id="GO:0005793">
    <property type="term" value="C:endoplasmic reticulum-Golgi intermediate compartment"/>
    <property type="evidence" value="ECO:0007669"/>
    <property type="project" value="UniProtKB-SubCell"/>
</dbReference>
<comment type="subcellular location">
    <subcellularLocation>
        <location evidence="2">Endoplasmic reticulum-Golgi intermediate compartment</location>
    </subcellularLocation>
    <subcellularLocation>
        <location evidence="1">Nucleus</location>
    </subcellularLocation>
</comment>
<evidence type="ECO:0000256" key="12">
    <source>
        <dbReference type="ARBA" id="ARBA00081147"/>
    </source>
</evidence>
<dbReference type="FunFam" id="1.25.40.10:FF:000170">
    <property type="entry name" value="Trafficking protein particle complex subunit 12"/>
    <property type="match status" value="1"/>
</dbReference>
<dbReference type="Proteomes" id="UP000694388">
    <property type="component" value="Unplaced"/>
</dbReference>
<evidence type="ECO:0000256" key="9">
    <source>
        <dbReference type="ARBA" id="ARBA00058339"/>
    </source>
</evidence>
<evidence type="ECO:0000256" key="5">
    <source>
        <dbReference type="ARBA" id="ARBA00022737"/>
    </source>
</evidence>
<evidence type="ECO:0000313" key="15">
    <source>
        <dbReference type="Ensembl" id="ENSEBUP00000025482.1"/>
    </source>
</evidence>
<keyword evidence="5" id="KW-0677">Repeat</keyword>
<evidence type="ECO:0000256" key="3">
    <source>
        <dbReference type="ARBA" id="ARBA00022448"/>
    </source>
</evidence>
<dbReference type="PANTHER" id="PTHR21581">
    <property type="entry name" value="D-ALANYL-D-ALANINE CARBOXYPEPTIDASE"/>
    <property type="match status" value="1"/>
</dbReference>